<evidence type="ECO:0000313" key="10">
    <source>
        <dbReference type="Proteomes" id="UP000219453"/>
    </source>
</evidence>
<organism evidence="9 10">
    <name type="scientific">Natronoarchaeum philippinense</name>
    <dbReference type="NCBI Taxonomy" id="558529"/>
    <lineage>
        <taxon>Archaea</taxon>
        <taxon>Methanobacteriati</taxon>
        <taxon>Methanobacteriota</taxon>
        <taxon>Stenosarchaea group</taxon>
        <taxon>Halobacteria</taxon>
        <taxon>Halobacteriales</taxon>
        <taxon>Natronoarchaeaceae</taxon>
    </lineage>
</organism>
<keyword evidence="7 8" id="KW-0472">Membrane</keyword>
<protein>
    <recommendedName>
        <fullName evidence="11">Malonate transporter</fullName>
    </recommendedName>
</protein>
<sequence>MSLVSNLAFMLALLGAGVAGRSLGVLTPDRRDALNALAFYVALPALVFTSTYDQPLSTVVTPSLLAGLWVVLLVMAGVGWIVHRSARSNRARSVAIVQSYHGNLGFFGLPIVAATFGEVTTAKASIILGMGALTQIPLTILILVSLNDRDASIVDELAEFVRNPVIISLVAGLSVSLVGVPIPDAATAGLGVLSQFALPIALLCVGGALSFDTADVDFSTVGSVVALKVFLMPALALVVFSTLASSPSTVNAGVVMLAMPTAVSTYVYATEYGGDEQLASIDVFATTVVSLGTVFVLLGFVIGPV</sequence>
<comment type="similarity">
    <text evidence="2">Belongs to the auxin efflux carrier (TC 2.A.69) family.</text>
</comment>
<comment type="subcellular location">
    <subcellularLocation>
        <location evidence="1">Cell membrane</location>
        <topology evidence="1">Multi-pass membrane protein</topology>
    </subcellularLocation>
</comment>
<gene>
    <name evidence="9" type="ORF">SAMN06269185_0995</name>
</gene>
<evidence type="ECO:0000256" key="6">
    <source>
        <dbReference type="ARBA" id="ARBA00022989"/>
    </source>
</evidence>
<keyword evidence="10" id="KW-1185">Reference proteome</keyword>
<dbReference type="Pfam" id="PF03547">
    <property type="entry name" value="Mem_trans"/>
    <property type="match status" value="2"/>
</dbReference>
<evidence type="ECO:0000256" key="2">
    <source>
        <dbReference type="ARBA" id="ARBA00010145"/>
    </source>
</evidence>
<keyword evidence="4" id="KW-1003">Cell membrane</keyword>
<feature type="transmembrane region" description="Helical" evidence="8">
    <location>
        <begin position="188"/>
        <end position="209"/>
    </location>
</feature>
<evidence type="ECO:0000256" key="3">
    <source>
        <dbReference type="ARBA" id="ARBA00022448"/>
    </source>
</evidence>
<feature type="transmembrane region" description="Helical" evidence="8">
    <location>
        <begin position="221"/>
        <end position="244"/>
    </location>
</feature>
<dbReference type="AlphaFoldDB" id="A0A285NE88"/>
<dbReference type="PANTHER" id="PTHR36838:SF3">
    <property type="entry name" value="TRANSPORTER AUXIN EFFLUX CARRIER EC FAMILY"/>
    <property type="match status" value="1"/>
</dbReference>
<feature type="transmembrane region" description="Helical" evidence="8">
    <location>
        <begin position="165"/>
        <end position="182"/>
    </location>
</feature>
<feature type="transmembrane region" description="Helical" evidence="8">
    <location>
        <begin position="94"/>
        <end position="116"/>
    </location>
</feature>
<proteinExistence type="inferred from homology"/>
<dbReference type="InterPro" id="IPR038770">
    <property type="entry name" value="Na+/solute_symporter_sf"/>
</dbReference>
<dbReference type="GO" id="GO:0055085">
    <property type="term" value="P:transmembrane transport"/>
    <property type="evidence" value="ECO:0007669"/>
    <property type="project" value="InterPro"/>
</dbReference>
<evidence type="ECO:0000256" key="8">
    <source>
        <dbReference type="SAM" id="Phobius"/>
    </source>
</evidence>
<keyword evidence="3" id="KW-0813">Transport</keyword>
<feature type="transmembrane region" description="Helical" evidence="8">
    <location>
        <begin position="64"/>
        <end position="82"/>
    </location>
</feature>
<evidence type="ECO:0000256" key="4">
    <source>
        <dbReference type="ARBA" id="ARBA00022475"/>
    </source>
</evidence>
<dbReference type="EMBL" id="OBEJ01000001">
    <property type="protein sequence ID" value="SNZ05971.1"/>
    <property type="molecule type" value="Genomic_DNA"/>
</dbReference>
<dbReference type="RefSeq" id="WP_179747396.1">
    <property type="nucleotide sequence ID" value="NZ_OBEJ01000001.1"/>
</dbReference>
<dbReference type="OrthoDB" id="270046at2157"/>
<evidence type="ECO:0000313" key="9">
    <source>
        <dbReference type="EMBL" id="SNZ05971.1"/>
    </source>
</evidence>
<accession>A0A285NE88</accession>
<evidence type="ECO:0008006" key="11">
    <source>
        <dbReference type="Google" id="ProtNLM"/>
    </source>
</evidence>
<feature type="transmembrane region" description="Helical" evidence="8">
    <location>
        <begin position="33"/>
        <end position="52"/>
    </location>
</feature>
<keyword evidence="5 8" id="KW-0812">Transmembrane</keyword>
<name>A0A285NE88_NATPI</name>
<dbReference type="InterPro" id="IPR004776">
    <property type="entry name" value="Mem_transp_PIN-like"/>
</dbReference>
<feature type="transmembrane region" description="Helical" evidence="8">
    <location>
        <begin position="250"/>
        <end position="269"/>
    </location>
</feature>
<evidence type="ECO:0000256" key="7">
    <source>
        <dbReference type="ARBA" id="ARBA00023136"/>
    </source>
</evidence>
<evidence type="ECO:0000256" key="1">
    <source>
        <dbReference type="ARBA" id="ARBA00004651"/>
    </source>
</evidence>
<dbReference type="Gene3D" id="1.20.1530.20">
    <property type="match status" value="1"/>
</dbReference>
<keyword evidence="6 8" id="KW-1133">Transmembrane helix</keyword>
<feature type="transmembrane region" description="Helical" evidence="8">
    <location>
        <begin position="6"/>
        <end position="26"/>
    </location>
</feature>
<feature type="transmembrane region" description="Helical" evidence="8">
    <location>
        <begin position="281"/>
        <end position="302"/>
    </location>
</feature>
<dbReference type="PANTHER" id="PTHR36838">
    <property type="entry name" value="AUXIN EFFLUX CARRIER FAMILY PROTEIN"/>
    <property type="match status" value="1"/>
</dbReference>
<dbReference type="GO" id="GO:0005886">
    <property type="term" value="C:plasma membrane"/>
    <property type="evidence" value="ECO:0007669"/>
    <property type="project" value="UniProtKB-SubCell"/>
</dbReference>
<evidence type="ECO:0000256" key="5">
    <source>
        <dbReference type="ARBA" id="ARBA00022692"/>
    </source>
</evidence>
<dbReference type="Proteomes" id="UP000219453">
    <property type="component" value="Unassembled WGS sequence"/>
</dbReference>
<feature type="transmembrane region" description="Helical" evidence="8">
    <location>
        <begin position="122"/>
        <end position="144"/>
    </location>
</feature>
<reference evidence="10" key="1">
    <citation type="submission" date="2017-09" db="EMBL/GenBank/DDBJ databases">
        <authorList>
            <person name="Varghese N."/>
            <person name="Submissions S."/>
        </authorList>
    </citation>
    <scope>NUCLEOTIDE SEQUENCE [LARGE SCALE GENOMIC DNA]</scope>
    <source>
        <strain evidence="10">DSM 27208</strain>
    </source>
</reference>